<dbReference type="AlphaFoldDB" id="A0A087SLS6"/>
<dbReference type="RefSeq" id="XP_011399618.1">
    <property type="nucleotide sequence ID" value="XM_011401316.1"/>
</dbReference>
<proteinExistence type="predicted"/>
<protein>
    <submittedName>
        <fullName evidence="1">Uncharacterized protein</fullName>
    </submittedName>
</protein>
<name>A0A087SLS6_AUXPR</name>
<dbReference type="Proteomes" id="UP000028924">
    <property type="component" value="Unassembled WGS sequence"/>
</dbReference>
<dbReference type="GeneID" id="23618028"/>
<evidence type="ECO:0000313" key="2">
    <source>
        <dbReference type="Proteomes" id="UP000028924"/>
    </source>
</evidence>
<dbReference type="KEGG" id="apro:F751_6637"/>
<organism evidence="1 2">
    <name type="scientific">Auxenochlorella protothecoides</name>
    <name type="common">Green microalga</name>
    <name type="synonym">Chlorella protothecoides</name>
    <dbReference type="NCBI Taxonomy" id="3075"/>
    <lineage>
        <taxon>Eukaryota</taxon>
        <taxon>Viridiplantae</taxon>
        <taxon>Chlorophyta</taxon>
        <taxon>core chlorophytes</taxon>
        <taxon>Trebouxiophyceae</taxon>
        <taxon>Chlorellales</taxon>
        <taxon>Chlorellaceae</taxon>
        <taxon>Auxenochlorella</taxon>
    </lineage>
</organism>
<gene>
    <name evidence="1" type="ORF">F751_6637</name>
</gene>
<dbReference type="EMBL" id="KL662130">
    <property type="protein sequence ID" value="KFM26680.1"/>
    <property type="molecule type" value="Genomic_DNA"/>
</dbReference>
<accession>A0A087SLS6</accession>
<evidence type="ECO:0000313" key="1">
    <source>
        <dbReference type="EMBL" id="KFM26680.1"/>
    </source>
</evidence>
<keyword evidence="2" id="KW-1185">Reference proteome</keyword>
<reference evidence="1 2" key="1">
    <citation type="journal article" date="2014" name="BMC Genomics">
        <title>Oil accumulation mechanisms of the oleaginous microalga Chlorella protothecoides revealed through its genome, transcriptomes, and proteomes.</title>
        <authorList>
            <person name="Gao C."/>
            <person name="Wang Y."/>
            <person name="Shen Y."/>
            <person name="Yan D."/>
            <person name="He X."/>
            <person name="Dai J."/>
            <person name="Wu Q."/>
        </authorList>
    </citation>
    <scope>NUCLEOTIDE SEQUENCE [LARGE SCALE GENOMIC DNA]</scope>
    <source>
        <strain evidence="1 2">0710</strain>
    </source>
</reference>
<sequence length="76" mass="7856">MGMDALGLAPKAKSPQTVIPPTEDLVDIVNGFLILGCGLHGIGHRSGSAQDPPGMSGVAARMRSVSHQRHVKDAEA</sequence>